<dbReference type="GO" id="GO:0003677">
    <property type="term" value="F:DNA binding"/>
    <property type="evidence" value="ECO:0007669"/>
    <property type="project" value="UniProtKB-KW"/>
</dbReference>
<evidence type="ECO:0000313" key="11">
    <source>
        <dbReference type="Proteomes" id="UP001151532"/>
    </source>
</evidence>
<dbReference type="CDD" id="cd00167">
    <property type="entry name" value="SANT"/>
    <property type="match status" value="1"/>
</dbReference>
<dbReference type="InterPro" id="IPR015495">
    <property type="entry name" value="Myb_TF_plants"/>
</dbReference>
<evidence type="ECO:0000256" key="3">
    <source>
        <dbReference type="ARBA" id="ARBA00023015"/>
    </source>
</evidence>
<evidence type="ECO:0000259" key="9">
    <source>
        <dbReference type="PROSITE" id="PS51294"/>
    </source>
</evidence>
<dbReference type="InterPro" id="IPR009057">
    <property type="entry name" value="Homeodomain-like_sf"/>
</dbReference>
<evidence type="ECO:0000259" key="8">
    <source>
        <dbReference type="PROSITE" id="PS50090"/>
    </source>
</evidence>
<evidence type="ECO:0000256" key="4">
    <source>
        <dbReference type="ARBA" id="ARBA00023125"/>
    </source>
</evidence>
<comment type="caution">
    <text evidence="10">The sequence shown here is derived from an EMBL/GenBank/DDBJ whole genome shotgun (WGS) entry which is preliminary data.</text>
</comment>
<keyword evidence="2" id="KW-0677">Repeat</keyword>
<dbReference type="AlphaFoldDB" id="A0A9Q1A9X5"/>
<proteinExistence type="predicted"/>
<dbReference type="SUPFAM" id="SSF46689">
    <property type="entry name" value="Homeodomain-like"/>
    <property type="match status" value="1"/>
</dbReference>
<evidence type="ECO:0000256" key="1">
    <source>
        <dbReference type="ARBA" id="ARBA00004123"/>
    </source>
</evidence>
<reference evidence="10" key="2">
    <citation type="journal article" date="2023" name="Int. J. Mol. Sci.">
        <title>De Novo Assembly and Annotation of 11 Diverse Shrub Willow (Salix) Genomes Reveals Novel Gene Organization in Sex-Linked Regions.</title>
        <authorList>
            <person name="Hyden B."/>
            <person name="Feng K."/>
            <person name="Yates T.B."/>
            <person name="Jawdy S."/>
            <person name="Cereghino C."/>
            <person name="Smart L.B."/>
            <person name="Muchero W."/>
        </authorList>
    </citation>
    <scope>NUCLEOTIDE SEQUENCE</scope>
    <source>
        <tissue evidence="10">Shoot tip</tissue>
    </source>
</reference>
<evidence type="ECO:0000256" key="6">
    <source>
        <dbReference type="ARBA" id="ARBA00023242"/>
    </source>
</evidence>
<dbReference type="GO" id="GO:0005634">
    <property type="term" value="C:nucleus"/>
    <property type="evidence" value="ECO:0007669"/>
    <property type="project" value="UniProtKB-SubCell"/>
</dbReference>
<feature type="compositionally biased region" description="Polar residues" evidence="7">
    <location>
        <begin position="126"/>
        <end position="149"/>
    </location>
</feature>
<dbReference type="FunFam" id="1.10.10.60:FF:000015">
    <property type="entry name" value="Transcription factor RAX3"/>
    <property type="match status" value="1"/>
</dbReference>
<accession>A0A9Q1A9X5</accession>
<keyword evidence="11" id="KW-1185">Reference proteome</keyword>
<dbReference type="EMBL" id="JAPFFK010000005">
    <property type="protein sequence ID" value="KAJ6763755.1"/>
    <property type="molecule type" value="Genomic_DNA"/>
</dbReference>
<organism evidence="10 11">
    <name type="scientific">Salix purpurea</name>
    <name type="common">Purple osier willow</name>
    <dbReference type="NCBI Taxonomy" id="77065"/>
    <lineage>
        <taxon>Eukaryota</taxon>
        <taxon>Viridiplantae</taxon>
        <taxon>Streptophyta</taxon>
        <taxon>Embryophyta</taxon>
        <taxon>Tracheophyta</taxon>
        <taxon>Spermatophyta</taxon>
        <taxon>Magnoliopsida</taxon>
        <taxon>eudicotyledons</taxon>
        <taxon>Gunneridae</taxon>
        <taxon>Pentapetalae</taxon>
        <taxon>rosids</taxon>
        <taxon>fabids</taxon>
        <taxon>Malpighiales</taxon>
        <taxon>Salicaceae</taxon>
        <taxon>Saliceae</taxon>
        <taxon>Salix</taxon>
    </lineage>
</organism>
<evidence type="ECO:0000256" key="7">
    <source>
        <dbReference type="SAM" id="MobiDB-lite"/>
    </source>
</evidence>
<dbReference type="Pfam" id="PF13921">
    <property type="entry name" value="Myb_DNA-bind_6"/>
    <property type="match status" value="1"/>
</dbReference>
<dbReference type="InterPro" id="IPR001005">
    <property type="entry name" value="SANT/Myb"/>
</dbReference>
<dbReference type="InterPro" id="IPR017930">
    <property type="entry name" value="Myb_dom"/>
</dbReference>
<dbReference type="SMART" id="SM00717">
    <property type="entry name" value="SANT"/>
    <property type="match status" value="2"/>
</dbReference>
<dbReference type="PANTHER" id="PTHR10641">
    <property type="entry name" value="MYB FAMILY TRANSCRIPTION FACTOR"/>
    <property type="match status" value="1"/>
</dbReference>
<keyword evidence="5" id="KW-0804">Transcription</keyword>
<feature type="domain" description="Myb-like" evidence="8">
    <location>
        <begin position="9"/>
        <end position="61"/>
    </location>
</feature>
<feature type="domain" description="HTH myb-type" evidence="9">
    <location>
        <begin position="9"/>
        <end position="65"/>
    </location>
</feature>
<feature type="region of interest" description="Disordered" evidence="7">
    <location>
        <begin position="89"/>
        <end position="150"/>
    </location>
</feature>
<dbReference type="OrthoDB" id="2143914at2759"/>
<gene>
    <name evidence="10" type="ORF">OIU79_024325</name>
</gene>
<dbReference type="PROSITE" id="PS50090">
    <property type="entry name" value="MYB_LIKE"/>
    <property type="match status" value="1"/>
</dbReference>
<name>A0A9Q1A9X5_SALPP</name>
<reference evidence="10" key="1">
    <citation type="submission" date="2022-11" db="EMBL/GenBank/DDBJ databases">
        <authorList>
            <person name="Hyden B.L."/>
            <person name="Feng K."/>
            <person name="Yates T."/>
            <person name="Jawdy S."/>
            <person name="Smart L.B."/>
            <person name="Muchero W."/>
        </authorList>
    </citation>
    <scope>NUCLEOTIDE SEQUENCE</scope>
    <source>
        <tissue evidence="10">Shoot tip</tissue>
    </source>
</reference>
<dbReference type="Gene3D" id="1.10.10.60">
    <property type="entry name" value="Homeodomain-like"/>
    <property type="match status" value="1"/>
</dbReference>
<sequence>MVRAPCCDKTGLKKGAWTPEEDRKLMAYVTRYGCWNWRQLPKFAGLQRCGKSCRLRWLNYLRPNIKRGNYTKEEEETIVSLHKTLGNSLKKRSKNKSAAEKEMSSEDDLSPNDKNQLEQDTEETDINTQNPGSTTQIIESPARTLSPQRASPGDFSFVDNIPATNWDLISDDDFAFLDAYEVPGGNFWTEPFLSDDYFMPNDFLAPLVDPDHSPFYYGEISSPFGFINMDDCNLC</sequence>
<dbReference type="PROSITE" id="PS51294">
    <property type="entry name" value="HTH_MYB"/>
    <property type="match status" value="1"/>
</dbReference>
<keyword evidence="3" id="KW-0805">Transcription regulation</keyword>
<keyword evidence="4" id="KW-0238">DNA-binding</keyword>
<dbReference type="PANTHER" id="PTHR10641:SF1418">
    <property type="entry name" value="MYB-RELATED TRANSCRIPTION FACTOR"/>
    <property type="match status" value="1"/>
</dbReference>
<evidence type="ECO:0000256" key="2">
    <source>
        <dbReference type="ARBA" id="ARBA00022737"/>
    </source>
</evidence>
<keyword evidence="6" id="KW-0539">Nucleus</keyword>
<evidence type="ECO:0000313" key="10">
    <source>
        <dbReference type="EMBL" id="KAJ6763755.1"/>
    </source>
</evidence>
<protein>
    <submittedName>
        <fullName evidence="10">MYB FAMILY TRANSCRIPTION FACTOR</fullName>
    </submittedName>
</protein>
<comment type="subcellular location">
    <subcellularLocation>
        <location evidence="1">Nucleus</location>
    </subcellularLocation>
</comment>
<evidence type="ECO:0000256" key="5">
    <source>
        <dbReference type="ARBA" id="ARBA00023163"/>
    </source>
</evidence>
<dbReference type="Proteomes" id="UP001151532">
    <property type="component" value="Chromosome 13"/>
</dbReference>